<dbReference type="InterPro" id="IPR029063">
    <property type="entry name" value="SAM-dependent_MTases_sf"/>
</dbReference>
<dbReference type="GO" id="GO:0008168">
    <property type="term" value="F:methyltransferase activity"/>
    <property type="evidence" value="ECO:0007669"/>
    <property type="project" value="UniProtKB-KW"/>
</dbReference>
<organism evidence="7 8">
    <name type="scientific">Actinomadura yumaensis</name>
    <dbReference type="NCBI Taxonomy" id="111807"/>
    <lineage>
        <taxon>Bacteria</taxon>
        <taxon>Bacillati</taxon>
        <taxon>Actinomycetota</taxon>
        <taxon>Actinomycetes</taxon>
        <taxon>Streptosporangiales</taxon>
        <taxon>Thermomonosporaceae</taxon>
        <taxon>Actinomadura</taxon>
    </lineage>
</organism>
<keyword evidence="3 6" id="KW-0489">Methyltransferase</keyword>
<accession>A0ABW2CXK7</accession>
<evidence type="ECO:0000256" key="4">
    <source>
        <dbReference type="ARBA" id="ARBA00022679"/>
    </source>
</evidence>
<evidence type="ECO:0000256" key="6">
    <source>
        <dbReference type="RuleBase" id="RU362030"/>
    </source>
</evidence>
<dbReference type="NCBIfam" id="TIGR00027">
    <property type="entry name" value="mthyl_TIGR00027"/>
    <property type="match status" value="1"/>
</dbReference>
<evidence type="ECO:0000256" key="2">
    <source>
        <dbReference type="ARBA" id="ARBA00008138"/>
    </source>
</evidence>
<evidence type="ECO:0000313" key="8">
    <source>
        <dbReference type="Proteomes" id="UP001596380"/>
    </source>
</evidence>
<dbReference type="EMBL" id="JBHSXS010000055">
    <property type="protein sequence ID" value="MFC6886559.1"/>
    <property type="molecule type" value="Genomic_DNA"/>
</dbReference>
<evidence type="ECO:0000256" key="3">
    <source>
        <dbReference type="ARBA" id="ARBA00022603"/>
    </source>
</evidence>
<gene>
    <name evidence="7" type="ORF">ACFQKB_42835</name>
</gene>
<dbReference type="Proteomes" id="UP001596380">
    <property type="component" value="Unassembled WGS sequence"/>
</dbReference>
<dbReference type="Pfam" id="PF04072">
    <property type="entry name" value="LCM"/>
    <property type="match status" value="1"/>
</dbReference>
<sequence length="273" mass="29641">MTVPGPLSGVARTAVGVARMRAAESRRPDRLFDDPYAELFEAAAPDLPPPESPESGTLRGLMAFQTVIRTRFYDDFLLRACAGVGRPRQVVLLAAGLDTRAYRLAWPDGVAVYEIDAPDVLAFKDRTLADVAPRCERVACPADLREDWAERLAGAGFEPGRPTVWLAEGLLIYLSAEEAGRLLRRVGELSAPGARIALEQGDSVEWLRSMAEDVPALARVLRLWKGGLGDDTCGWMGRHGWRTRAHELGALAEAYGRPVPGGARSGFLTAEYG</sequence>
<evidence type="ECO:0000256" key="5">
    <source>
        <dbReference type="ARBA" id="ARBA00022691"/>
    </source>
</evidence>
<comment type="function">
    <text evidence="1 6">Exhibits S-adenosyl-L-methionine-dependent methyltransferase activity.</text>
</comment>
<evidence type="ECO:0000256" key="1">
    <source>
        <dbReference type="ARBA" id="ARBA00003907"/>
    </source>
</evidence>
<evidence type="ECO:0000313" key="7">
    <source>
        <dbReference type="EMBL" id="MFC6886559.1"/>
    </source>
</evidence>
<reference evidence="8" key="1">
    <citation type="journal article" date="2019" name="Int. J. Syst. Evol. Microbiol.">
        <title>The Global Catalogue of Microorganisms (GCM) 10K type strain sequencing project: providing services to taxonomists for standard genome sequencing and annotation.</title>
        <authorList>
            <consortium name="The Broad Institute Genomics Platform"/>
            <consortium name="The Broad Institute Genome Sequencing Center for Infectious Disease"/>
            <person name="Wu L."/>
            <person name="Ma J."/>
        </authorList>
    </citation>
    <scope>NUCLEOTIDE SEQUENCE [LARGE SCALE GENOMIC DNA]</scope>
    <source>
        <strain evidence="8">JCM 3369</strain>
    </source>
</reference>
<dbReference type="RefSeq" id="WP_378064110.1">
    <property type="nucleotide sequence ID" value="NZ_JBHSXS010000055.1"/>
</dbReference>
<dbReference type="Gene3D" id="3.40.50.150">
    <property type="entry name" value="Vaccinia Virus protein VP39"/>
    <property type="match status" value="1"/>
</dbReference>
<dbReference type="SUPFAM" id="SSF53335">
    <property type="entry name" value="S-adenosyl-L-methionine-dependent methyltransferases"/>
    <property type="match status" value="1"/>
</dbReference>
<comment type="caution">
    <text evidence="7">The sequence shown here is derived from an EMBL/GenBank/DDBJ whole genome shotgun (WGS) entry which is preliminary data.</text>
</comment>
<dbReference type="PANTHER" id="PTHR43619">
    <property type="entry name" value="S-ADENOSYL-L-METHIONINE-DEPENDENT METHYLTRANSFERASE YKTD-RELATED"/>
    <property type="match status" value="1"/>
</dbReference>
<protein>
    <recommendedName>
        <fullName evidence="6">S-adenosyl-L-methionine-dependent methyltransferase</fullName>
        <ecNumber evidence="6">2.1.1.-</ecNumber>
    </recommendedName>
</protein>
<dbReference type="PANTHER" id="PTHR43619:SF2">
    <property type="entry name" value="S-ADENOSYL-L-METHIONINE-DEPENDENT METHYLTRANSFERASES SUPERFAMILY PROTEIN"/>
    <property type="match status" value="1"/>
</dbReference>
<dbReference type="InterPro" id="IPR007213">
    <property type="entry name" value="Ppm1/Ppm2/Tcmp"/>
</dbReference>
<proteinExistence type="inferred from homology"/>
<keyword evidence="4 7" id="KW-0808">Transferase</keyword>
<dbReference type="InterPro" id="IPR011610">
    <property type="entry name" value="SAM_mthyl_Trfase_ML2640-like"/>
</dbReference>
<keyword evidence="8" id="KW-1185">Reference proteome</keyword>
<comment type="similarity">
    <text evidence="2 6">Belongs to the UPF0677 family.</text>
</comment>
<name>A0ABW2CXK7_9ACTN</name>
<keyword evidence="5 6" id="KW-0949">S-adenosyl-L-methionine</keyword>
<dbReference type="GO" id="GO:0032259">
    <property type="term" value="P:methylation"/>
    <property type="evidence" value="ECO:0007669"/>
    <property type="project" value="UniProtKB-KW"/>
</dbReference>
<dbReference type="EC" id="2.1.1.-" evidence="6"/>